<name>A0A453M3A4_AEGTS</name>
<dbReference type="AlphaFoldDB" id="A0A453M3A4"/>
<reference evidence="3" key="4">
    <citation type="submission" date="2019-03" db="UniProtKB">
        <authorList>
            <consortium name="EnsemblPlants"/>
        </authorList>
    </citation>
    <scope>IDENTIFICATION</scope>
</reference>
<reference evidence="4" key="1">
    <citation type="journal article" date="2014" name="Science">
        <title>Ancient hybridizations among the ancestral genomes of bread wheat.</title>
        <authorList>
            <consortium name="International Wheat Genome Sequencing Consortium,"/>
            <person name="Marcussen T."/>
            <person name="Sandve S.R."/>
            <person name="Heier L."/>
            <person name="Spannagl M."/>
            <person name="Pfeifer M."/>
            <person name="Jakobsen K.S."/>
            <person name="Wulff B.B."/>
            <person name="Steuernagel B."/>
            <person name="Mayer K.F."/>
            <person name="Olsen O.A."/>
        </authorList>
    </citation>
    <scope>NUCLEOTIDE SEQUENCE [LARGE SCALE GENOMIC DNA]</scope>
    <source>
        <strain evidence="4">cv. AL8/78</strain>
    </source>
</reference>
<accession>A0A453M3A4</accession>
<feature type="compositionally biased region" description="Low complexity" evidence="2">
    <location>
        <begin position="269"/>
        <end position="281"/>
    </location>
</feature>
<keyword evidence="1" id="KW-0175">Coiled coil</keyword>
<dbReference type="EnsemblPlants" id="AET5Gv21026200.1">
    <property type="protein sequence ID" value="AET5Gv21026200.1"/>
    <property type="gene ID" value="AET5Gv21026200"/>
</dbReference>
<keyword evidence="4" id="KW-1185">Reference proteome</keyword>
<evidence type="ECO:0000256" key="1">
    <source>
        <dbReference type="SAM" id="Coils"/>
    </source>
</evidence>
<evidence type="ECO:0000256" key="2">
    <source>
        <dbReference type="SAM" id="MobiDB-lite"/>
    </source>
</evidence>
<reference evidence="4" key="2">
    <citation type="journal article" date="2017" name="Nat. Plants">
        <title>The Aegilops tauschii genome reveals multiple impacts of transposons.</title>
        <authorList>
            <person name="Zhao G."/>
            <person name="Zou C."/>
            <person name="Li K."/>
            <person name="Wang K."/>
            <person name="Li T."/>
            <person name="Gao L."/>
            <person name="Zhang X."/>
            <person name="Wang H."/>
            <person name="Yang Z."/>
            <person name="Liu X."/>
            <person name="Jiang W."/>
            <person name="Mao L."/>
            <person name="Kong X."/>
            <person name="Jiao Y."/>
            <person name="Jia J."/>
        </authorList>
    </citation>
    <scope>NUCLEOTIDE SEQUENCE [LARGE SCALE GENOMIC DNA]</scope>
    <source>
        <strain evidence="4">cv. AL8/78</strain>
    </source>
</reference>
<evidence type="ECO:0000313" key="3">
    <source>
        <dbReference type="EnsemblPlants" id="AET5Gv21026200.1"/>
    </source>
</evidence>
<reference evidence="3" key="3">
    <citation type="journal article" date="2017" name="Nature">
        <title>Genome sequence of the progenitor of the wheat D genome Aegilops tauschii.</title>
        <authorList>
            <person name="Luo M.C."/>
            <person name="Gu Y.Q."/>
            <person name="Puiu D."/>
            <person name="Wang H."/>
            <person name="Twardziok S.O."/>
            <person name="Deal K.R."/>
            <person name="Huo N."/>
            <person name="Zhu T."/>
            <person name="Wang L."/>
            <person name="Wang Y."/>
            <person name="McGuire P.E."/>
            <person name="Liu S."/>
            <person name="Long H."/>
            <person name="Ramasamy R.K."/>
            <person name="Rodriguez J.C."/>
            <person name="Van S.L."/>
            <person name="Yuan L."/>
            <person name="Wang Z."/>
            <person name="Xia Z."/>
            <person name="Xiao L."/>
            <person name="Anderson O.D."/>
            <person name="Ouyang S."/>
            <person name="Liang Y."/>
            <person name="Zimin A.V."/>
            <person name="Pertea G."/>
            <person name="Qi P."/>
            <person name="Bennetzen J.L."/>
            <person name="Dai X."/>
            <person name="Dawson M.W."/>
            <person name="Muller H.G."/>
            <person name="Kugler K."/>
            <person name="Rivarola-Duarte L."/>
            <person name="Spannagl M."/>
            <person name="Mayer K.F.X."/>
            <person name="Lu F.H."/>
            <person name="Bevan M.W."/>
            <person name="Leroy P."/>
            <person name="Li P."/>
            <person name="You F.M."/>
            <person name="Sun Q."/>
            <person name="Liu Z."/>
            <person name="Lyons E."/>
            <person name="Wicker T."/>
            <person name="Salzberg S.L."/>
            <person name="Devos K.M."/>
            <person name="Dvorak J."/>
        </authorList>
    </citation>
    <scope>NUCLEOTIDE SEQUENCE [LARGE SCALE GENOMIC DNA]</scope>
    <source>
        <strain evidence="3">cv. AL8/78</strain>
    </source>
</reference>
<feature type="coiled-coil region" evidence="1">
    <location>
        <begin position="218"/>
        <end position="245"/>
    </location>
</feature>
<evidence type="ECO:0000313" key="4">
    <source>
        <dbReference type="Proteomes" id="UP000015105"/>
    </source>
</evidence>
<organism evidence="3 4">
    <name type="scientific">Aegilops tauschii subsp. strangulata</name>
    <name type="common">Goatgrass</name>
    <dbReference type="NCBI Taxonomy" id="200361"/>
    <lineage>
        <taxon>Eukaryota</taxon>
        <taxon>Viridiplantae</taxon>
        <taxon>Streptophyta</taxon>
        <taxon>Embryophyta</taxon>
        <taxon>Tracheophyta</taxon>
        <taxon>Spermatophyta</taxon>
        <taxon>Magnoliopsida</taxon>
        <taxon>Liliopsida</taxon>
        <taxon>Poales</taxon>
        <taxon>Poaceae</taxon>
        <taxon>BOP clade</taxon>
        <taxon>Pooideae</taxon>
        <taxon>Triticodae</taxon>
        <taxon>Triticeae</taxon>
        <taxon>Triticinae</taxon>
        <taxon>Aegilops</taxon>
    </lineage>
</organism>
<reference evidence="3" key="5">
    <citation type="journal article" date="2021" name="G3 (Bethesda)">
        <title>Aegilops tauschii genome assembly Aet v5.0 features greater sequence contiguity and improved annotation.</title>
        <authorList>
            <person name="Wang L."/>
            <person name="Zhu T."/>
            <person name="Rodriguez J.C."/>
            <person name="Deal K.R."/>
            <person name="Dubcovsky J."/>
            <person name="McGuire P.E."/>
            <person name="Lux T."/>
            <person name="Spannagl M."/>
            <person name="Mayer K.F.X."/>
            <person name="Baldrich P."/>
            <person name="Meyers B.C."/>
            <person name="Huo N."/>
            <person name="Gu Y.Q."/>
            <person name="Zhou H."/>
            <person name="Devos K.M."/>
            <person name="Bennetzen J.L."/>
            <person name="Unver T."/>
            <person name="Budak H."/>
            <person name="Gulick P.J."/>
            <person name="Galiba G."/>
            <person name="Kalapos B."/>
            <person name="Nelson D.R."/>
            <person name="Li P."/>
            <person name="You F.M."/>
            <person name="Luo M.C."/>
            <person name="Dvorak J."/>
        </authorList>
    </citation>
    <scope>NUCLEOTIDE SEQUENCE [LARGE SCALE GENOMIC DNA]</scope>
    <source>
        <strain evidence="3">cv. AL8/78</strain>
    </source>
</reference>
<dbReference type="Proteomes" id="UP000015105">
    <property type="component" value="Chromosome 5D"/>
</dbReference>
<sequence>MAHVRARERLKRKETDAPLRRTDGRLNLYPAPLPFLSPTLVSSRRFLPNRLHLLPSLVAGGTSRPPPRHLPAAMAQTVGQRFGGYAEELERLLHTLGGYEQPRYRSRRQETHAIQVGVVTQLRLRSVHQHHPRRDNINLTIRRCSFGMGVQDLARRALLRLSATHSDFLRETEYRYFVDACVPVPVPHTAPHHQEIGDLEEGAMRALGRLARAQCCVAESVAEELTDVYHRLEDAQRRIVELEERLHGRAPPQVPEPIPVGNVCRGSAQEETQADQPAPAAAPAVAGISGFAPAALFRTPAPGNCGWLDD</sequence>
<feature type="region of interest" description="Disordered" evidence="2">
    <location>
        <begin position="1"/>
        <end position="23"/>
    </location>
</feature>
<feature type="region of interest" description="Disordered" evidence="2">
    <location>
        <begin position="248"/>
        <end position="281"/>
    </location>
</feature>
<protein>
    <submittedName>
        <fullName evidence="3">Uncharacterized protein</fullName>
    </submittedName>
</protein>
<dbReference type="Gramene" id="AET5Gv21026200.1">
    <property type="protein sequence ID" value="AET5Gv21026200.1"/>
    <property type="gene ID" value="AET5Gv21026200"/>
</dbReference>
<proteinExistence type="predicted"/>